<evidence type="ECO:0000256" key="3">
    <source>
        <dbReference type="ARBA" id="ARBA00022900"/>
    </source>
</evidence>
<evidence type="ECO:0000256" key="4">
    <source>
        <dbReference type="ARBA" id="ARBA00023157"/>
    </source>
</evidence>
<dbReference type="PROSITE" id="PS00281">
    <property type="entry name" value="BOWMAN_BIRK"/>
    <property type="match status" value="1"/>
</dbReference>
<dbReference type="GO" id="GO:0004867">
    <property type="term" value="F:serine-type endopeptidase inhibitor activity"/>
    <property type="evidence" value="ECO:0007669"/>
    <property type="project" value="UniProtKB-KW"/>
</dbReference>
<comment type="function">
    <text evidence="5">Inhibitor of trypsin and of chymotrypsin. May function as a natural phytochemical defense against predators.</text>
</comment>
<comment type="caution">
    <text evidence="10">The sequence shown here is derived from an EMBL/GenBank/DDBJ whole genome shotgun (WGS) entry which is preliminary data.</text>
</comment>
<dbReference type="EMBL" id="JAMSHJ010000003">
    <property type="protein sequence ID" value="KAI5428690.1"/>
    <property type="molecule type" value="Genomic_DNA"/>
</dbReference>
<keyword evidence="11" id="KW-1185">Reference proteome</keyword>
<evidence type="ECO:0000256" key="7">
    <source>
        <dbReference type="PIRSR" id="PIRSR600877-51"/>
    </source>
</evidence>
<organism evidence="10 11">
    <name type="scientific">Pisum sativum</name>
    <name type="common">Garden pea</name>
    <name type="synonym">Lathyrus oleraceus</name>
    <dbReference type="NCBI Taxonomy" id="3888"/>
    <lineage>
        <taxon>Eukaryota</taxon>
        <taxon>Viridiplantae</taxon>
        <taxon>Streptophyta</taxon>
        <taxon>Embryophyta</taxon>
        <taxon>Tracheophyta</taxon>
        <taxon>Spermatophyta</taxon>
        <taxon>Magnoliopsida</taxon>
        <taxon>eudicotyledons</taxon>
        <taxon>Gunneridae</taxon>
        <taxon>Pentapetalae</taxon>
        <taxon>rosids</taxon>
        <taxon>fabids</taxon>
        <taxon>Fabales</taxon>
        <taxon>Fabaceae</taxon>
        <taxon>Papilionoideae</taxon>
        <taxon>50 kb inversion clade</taxon>
        <taxon>NPAAA clade</taxon>
        <taxon>Hologalegina</taxon>
        <taxon>IRL clade</taxon>
        <taxon>Fabeae</taxon>
        <taxon>Lathyrus</taxon>
    </lineage>
</organism>
<evidence type="ECO:0000256" key="1">
    <source>
        <dbReference type="ARBA" id="ARBA00008506"/>
    </source>
</evidence>
<dbReference type="SUPFAM" id="SSF57247">
    <property type="entry name" value="Bowman-Birk inhibitor, BBI"/>
    <property type="match status" value="1"/>
</dbReference>
<gene>
    <name evidence="10" type="ORF">KIW84_033620</name>
</gene>
<dbReference type="Pfam" id="PF00228">
    <property type="entry name" value="Bowman-Birk_leg"/>
    <property type="match status" value="2"/>
</dbReference>
<dbReference type="PANTHER" id="PTHR33479">
    <property type="entry name" value="BOWMAN-BIRK TYPE BRAN TRYPSIN INHIBITOR"/>
    <property type="match status" value="1"/>
</dbReference>
<feature type="site" description="Reactive bond for trypsin" evidence="6">
    <location>
        <begin position="102"/>
        <end position="103"/>
    </location>
</feature>
<dbReference type="InterPro" id="IPR035995">
    <property type="entry name" value="Bowman-Birk_prot_inh"/>
</dbReference>
<dbReference type="CDD" id="cd00023">
    <property type="entry name" value="BBI"/>
    <property type="match status" value="1"/>
</dbReference>
<dbReference type="SMART" id="SM00269">
    <property type="entry name" value="BowB"/>
    <property type="match status" value="1"/>
</dbReference>
<feature type="disulfide bond" evidence="7">
    <location>
        <begin position="74"/>
        <end position="82"/>
    </location>
</feature>
<keyword evidence="4 7" id="KW-1015">Disulfide bond</keyword>
<feature type="site" description="Reactive bond for trypsin" evidence="6">
    <location>
        <begin position="76"/>
        <end position="77"/>
    </location>
</feature>
<feature type="disulfide bond" evidence="7">
    <location>
        <begin position="91"/>
        <end position="98"/>
    </location>
</feature>
<comment type="similarity">
    <text evidence="1 8">Belongs to the Bowman-Birk serine protease inhibitor family.</text>
</comment>
<evidence type="ECO:0000256" key="5">
    <source>
        <dbReference type="ARBA" id="ARBA00057849"/>
    </source>
</evidence>
<evidence type="ECO:0000259" key="9">
    <source>
        <dbReference type="PROSITE" id="PS00281"/>
    </source>
</evidence>
<evidence type="ECO:0000313" key="10">
    <source>
        <dbReference type="EMBL" id="KAI5428690.1"/>
    </source>
</evidence>
<feature type="domain" description="Bowman-Birk serine protease inhibitors family" evidence="9">
    <location>
        <begin position="84"/>
        <end position="98"/>
    </location>
</feature>
<evidence type="ECO:0000256" key="8">
    <source>
        <dbReference type="RuleBase" id="RU003856"/>
    </source>
</evidence>
<sequence length="132" mass="14946">KANKEREREKVRKRKRVRMELMNKKVMMKLALMVFLLSFAANVVNARFDSTSFITQVLSNGDDVKSACCDTCLCTKSDPPTCRCVDVGETCHSACDSCICALSYPPQCQCFDTHKFCYKACHNSEVEEVIKN</sequence>
<feature type="non-terminal residue" evidence="10">
    <location>
        <position position="1"/>
    </location>
</feature>
<accession>A0A9D5B3C2</accession>
<dbReference type="PANTHER" id="PTHR33479:SF18">
    <property type="entry name" value="INHIBITOR, PUTATIVE-RELATED"/>
    <property type="match status" value="1"/>
</dbReference>
<dbReference type="Gene3D" id="2.10.69.10">
    <property type="entry name" value="Cysteine Protease (Bromelain) Inhibitor, subunit H"/>
    <property type="match status" value="1"/>
</dbReference>
<feature type="disulfide bond" evidence="7">
    <location>
        <begin position="69"/>
        <end position="84"/>
    </location>
</feature>
<dbReference type="InterPro" id="IPR000877">
    <property type="entry name" value="Prot_inh_BBI"/>
</dbReference>
<evidence type="ECO:0000313" key="11">
    <source>
        <dbReference type="Proteomes" id="UP001058974"/>
    </source>
</evidence>
<feature type="disulfide bond" evidence="7">
    <location>
        <begin position="95"/>
        <end position="110"/>
    </location>
</feature>
<feature type="disulfide bond" evidence="7">
    <location>
        <begin position="72"/>
        <end position="117"/>
    </location>
</feature>
<evidence type="ECO:0000256" key="6">
    <source>
        <dbReference type="PIRSR" id="PIRSR600877-50"/>
    </source>
</evidence>
<dbReference type="GO" id="GO:0005576">
    <property type="term" value="C:extracellular region"/>
    <property type="evidence" value="ECO:0007669"/>
    <property type="project" value="InterPro"/>
</dbReference>
<dbReference type="Gramene" id="Psat03G0362000-T1">
    <property type="protein sequence ID" value="KAI5428690.1"/>
    <property type="gene ID" value="KIW84_033620"/>
</dbReference>
<name>A0A9D5B3C2_PEA</name>
<feature type="disulfide bond" evidence="7">
    <location>
        <begin position="68"/>
        <end position="121"/>
    </location>
</feature>
<keyword evidence="3 8" id="KW-0722">Serine protease inhibitor</keyword>
<reference evidence="10 11" key="1">
    <citation type="journal article" date="2022" name="Nat. Genet.">
        <title>Improved pea reference genome and pan-genome highlight genomic features and evolutionary characteristics.</title>
        <authorList>
            <person name="Yang T."/>
            <person name="Liu R."/>
            <person name="Luo Y."/>
            <person name="Hu S."/>
            <person name="Wang D."/>
            <person name="Wang C."/>
            <person name="Pandey M.K."/>
            <person name="Ge S."/>
            <person name="Xu Q."/>
            <person name="Li N."/>
            <person name="Li G."/>
            <person name="Huang Y."/>
            <person name="Saxena R.K."/>
            <person name="Ji Y."/>
            <person name="Li M."/>
            <person name="Yan X."/>
            <person name="He Y."/>
            <person name="Liu Y."/>
            <person name="Wang X."/>
            <person name="Xiang C."/>
            <person name="Varshney R.K."/>
            <person name="Ding H."/>
            <person name="Gao S."/>
            <person name="Zong X."/>
        </authorList>
    </citation>
    <scope>NUCLEOTIDE SEQUENCE [LARGE SCALE GENOMIC DNA]</scope>
    <source>
        <strain evidence="10 11">cv. Zhongwan 6</strain>
    </source>
</reference>
<dbReference type="Proteomes" id="UP001058974">
    <property type="component" value="Chromosome 3"/>
</dbReference>
<dbReference type="FunFam" id="2.10.69.10:FF:000001">
    <property type="entry name" value="Bowman-Birk type proteinase inhibitor"/>
    <property type="match status" value="1"/>
</dbReference>
<keyword evidence="2 8" id="KW-0646">Protease inhibitor</keyword>
<protein>
    <recommendedName>
        <fullName evidence="9">Bowman-Birk serine protease inhibitors family domain-containing protein</fullName>
    </recommendedName>
</protein>
<proteinExistence type="inferred from homology"/>
<feature type="disulfide bond" evidence="7">
    <location>
        <begin position="100"/>
        <end position="108"/>
    </location>
</feature>
<dbReference type="AlphaFoldDB" id="A0A9D5B3C2"/>
<evidence type="ECO:0000256" key="2">
    <source>
        <dbReference type="ARBA" id="ARBA00022690"/>
    </source>
</evidence>